<dbReference type="InterPro" id="IPR008538">
    <property type="entry name" value="Uma2"/>
</dbReference>
<organism evidence="2 3">
    <name type="scientific">Caloramator australicus RC3</name>
    <dbReference type="NCBI Taxonomy" id="857293"/>
    <lineage>
        <taxon>Bacteria</taxon>
        <taxon>Bacillati</taxon>
        <taxon>Bacillota</taxon>
        <taxon>Clostridia</taxon>
        <taxon>Eubacteriales</taxon>
        <taxon>Clostridiaceae</taxon>
        <taxon>Caloramator</taxon>
    </lineage>
</organism>
<dbReference type="Pfam" id="PF05685">
    <property type="entry name" value="Uma2"/>
    <property type="match status" value="1"/>
</dbReference>
<name>I7K520_9CLOT</name>
<gene>
    <name evidence="2" type="ORF">CAAU_0575</name>
</gene>
<dbReference type="CDD" id="cd06260">
    <property type="entry name" value="DUF820-like"/>
    <property type="match status" value="1"/>
</dbReference>
<evidence type="ECO:0000259" key="1">
    <source>
        <dbReference type="Pfam" id="PF05685"/>
    </source>
</evidence>
<dbReference type="Proteomes" id="UP000007652">
    <property type="component" value="Unassembled WGS sequence"/>
</dbReference>
<sequence length="192" mass="22154">MGEAFKRIETKMTYKEYLNLPEGERVELIDGYVYNMVAPSRIHQEVSMNLSRIFSNFLLGKECKVYAAPFDVRLIKEGQREDEADTVVQPDLSIICDKSKLDERGCKGAPDMIIEIVSPSTASIDYIKKLNLYEKFKVKEYWIVNPIEKIVIVFLLNNNGEYGKPKIYGEEDIAKVEIFEDFSINVGEIFKF</sequence>
<dbReference type="InterPro" id="IPR011335">
    <property type="entry name" value="Restrct_endonuc-II-like"/>
</dbReference>
<dbReference type="STRING" id="857293.CAAU_0575"/>
<evidence type="ECO:0000313" key="2">
    <source>
        <dbReference type="EMBL" id="CCJ32659.1"/>
    </source>
</evidence>
<protein>
    <recommendedName>
        <fullName evidence="1">Putative restriction endonuclease domain-containing protein</fullName>
    </recommendedName>
</protein>
<dbReference type="OrthoDB" id="9808428at2"/>
<dbReference type="InterPro" id="IPR012296">
    <property type="entry name" value="Nuclease_put_TT1808"/>
</dbReference>
<dbReference type="eggNOG" id="COG4636">
    <property type="taxonomic scope" value="Bacteria"/>
</dbReference>
<dbReference type="EMBL" id="CAKP01000024">
    <property type="protein sequence ID" value="CCJ32659.1"/>
    <property type="molecule type" value="Genomic_DNA"/>
</dbReference>
<dbReference type="PANTHER" id="PTHR36558">
    <property type="entry name" value="GLR1098 PROTEIN"/>
    <property type="match status" value="1"/>
</dbReference>
<reference evidence="2 3" key="1">
    <citation type="journal article" date="2011" name="J. Bacteriol.">
        <title>Draft genome sequence of Caloramator australicus strain RC3T, a thermoanaerobe from the Great Artesian Basin of Australia.</title>
        <authorList>
            <person name="Ogg C.D."/>
            <person name="Patel B.K.C."/>
        </authorList>
    </citation>
    <scope>NUCLEOTIDE SEQUENCE [LARGE SCALE GENOMIC DNA]</scope>
    <source>
        <strain evidence="2 3">RC3</strain>
    </source>
</reference>
<dbReference type="PANTHER" id="PTHR36558:SF1">
    <property type="entry name" value="RESTRICTION ENDONUCLEASE DOMAIN-CONTAINING PROTEIN-RELATED"/>
    <property type="match status" value="1"/>
</dbReference>
<dbReference type="Gene3D" id="3.90.1570.10">
    <property type="entry name" value="tt1808, chain A"/>
    <property type="match status" value="1"/>
</dbReference>
<feature type="domain" description="Putative restriction endonuclease" evidence="1">
    <location>
        <begin position="15"/>
        <end position="186"/>
    </location>
</feature>
<dbReference type="AlphaFoldDB" id="I7K520"/>
<accession>I7K520</accession>
<dbReference type="SUPFAM" id="SSF52980">
    <property type="entry name" value="Restriction endonuclease-like"/>
    <property type="match status" value="1"/>
</dbReference>
<comment type="caution">
    <text evidence="2">The sequence shown here is derived from an EMBL/GenBank/DDBJ whole genome shotgun (WGS) entry which is preliminary data.</text>
</comment>
<proteinExistence type="predicted"/>
<evidence type="ECO:0000313" key="3">
    <source>
        <dbReference type="Proteomes" id="UP000007652"/>
    </source>
</evidence>
<keyword evidence="3" id="KW-1185">Reference proteome</keyword>
<dbReference type="RefSeq" id="WP_008907938.1">
    <property type="nucleotide sequence ID" value="NZ_CAKP01000024.1"/>
</dbReference>